<dbReference type="AlphaFoldDB" id="A0A8T0EYX7"/>
<name>A0A8T0EYX7_ARGBR</name>
<organism evidence="1 2">
    <name type="scientific">Argiope bruennichi</name>
    <name type="common">Wasp spider</name>
    <name type="synonym">Aranea bruennichi</name>
    <dbReference type="NCBI Taxonomy" id="94029"/>
    <lineage>
        <taxon>Eukaryota</taxon>
        <taxon>Metazoa</taxon>
        <taxon>Ecdysozoa</taxon>
        <taxon>Arthropoda</taxon>
        <taxon>Chelicerata</taxon>
        <taxon>Arachnida</taxon>
        <taxon>Araneae</taxon>
        <taxon>Araneomorphae</taxon>
        <taxon>Entelegynae</taxon>
        <taxon>Araneoidea</taxon>
        <taxon>Araneidae</taxon>
        <taxon>Argiope</taxon>
    </lineage>
</organism>
<evidence type="ECO:0000313" key="1">
    <source>
        <dbReference type="EMBL" id="KAF8784066.1"/>
    </source>
</evidence>
<comment type="caution">
    <text evidence="1">The sequence shown here is derived from an EMBL/GenBank/DDBJ whole genome shotgun (WGS) entry which is preliminary data.</text>
</comment>
<accession>A0A8T0EYX7</accession>
<reference evidence="1" key="1">
    <citation type="journal article" date="2020" name="bioRxiv">
        <title>Chromosome-level reference genome of the European wasp spider Argiope bruennichi: a resource for studies on range expansion and evolutionary adaptation.</title>
        <authorList>
            <person name="Sheffer M.M."/>
            <person name="Hoppe A."/>
            <person name="Krehenwinkel H."/>
            <person name="Uhl G."/>
            <person name="Kuss A.W."/>
            <person name="Jensen L."/>
            <person name="Jensen C."/>
            <person name="Gillespie R.G."/>
            <person name="Hoff K.J."/>
            <person name="Prost S."/>
        </authorList>
    </citation>
    <scope>NUCLEOTIDE SEQUENCE</scope>
</reference>
<dbReference type="EMBL" id="JABXBU010001395">
    <property type="protein sequence ID" value="KAF8784066.1"/>
    <property type="molecule type" value="Genomic_DNA"/>
</dbReference>
<feature type="non-terminal residue" evidence="1">
    <location>
        <position position="1"/>
    </location>
</feature>
<evidence type="ECO:0000313" key="2">
    <source>
        <dbReference type="Proteomes" id="UP000807504"/>
    </source>
</evidence>
<gene>
    <name evidence="1" type="ORF">HNY73_011704</name>
</gene>
<reference evidence="1" key="2">
    <citation type="submission" date="2020-06" db="EMBL/GenBank/DDBJ databases">
        <authorList>
            <person name="Sheffer M."/>
        </authorList>
    </citation>
    <scope>NUCLEOTIDE SEQUENCE</scope>
</reference>
<dbReference type="Proteomes" id="UP000807504">
    <property type="component" value="Unassembled WGS sequence"/>
</dbReference>
<proteinExistence type="predicted"/>
<protein>
    <submittedName>
        <fullName evidence="1">Uncharacterized protein</fullName>
    </submittedName>
</protein>
<sequence length="126" mass="12117">GSCGGGFGGAQCGGSGGIWRSCGLAGGPGGFGGRCAAGSSWRWGLEELLRKESSGGGGFGRSCCGGSSWRLGGKFGGAAGAPGAAGGGGVGRSRCGREQLAVEDWEKPLLLQLLFGSGGGAGIFRT</sequence>
<keyword evidence="2" id="KW-1185">Reference proteome</keyword>